<evidence type="ECO:0000256" key="4">
    <source>
        <dbReference type="ARBA" id="ARBA00022968"/>
    </source>
</evidence>
<dbReference type="EMBL" id="JBFCZG010000001">
    <property type="protein sequence ID" value="KAL3427940.1"/>
    <property type="molecule type" value="Genomic_DNA"/>
</dbReference>
<dbReference type="PANTHER" id="PTHR23033:SF40">
    <property type="entry name" value="APPLE DOMAIN-CONTAINING PROTEIN"/>
    <property type="match status" value="1"/>
</dbReference>
<proteinExistence type="inferred from homology"/>
<dbReference type="InterPro" id="IPR026050">
    <property type="entry name" value="C1GALT1/C1GALT1_chp1"/>
</dbReference>
<evidence type="ECO:0000256" key="3">
    <source>
        <dbReference type="ARBA" id="ARBA00022692"/>
    </source>
</evidence>
<comment type="caution">
    <text evidence="7">The sequence shown here is derived from an EMBL/GenBank/DDBJ whole genome shotgun (WGS) entry which is preliminary data.</text>
</comment>
<comment type="similarity">
    <text evidence="2">Belongs to the glycosyltransferase 31 family. Beta3-Gal-T subfamily.</text>
</comment>
<keyword evidence="6" id="KW-0472">Membrane</keyword>
<protein>
    <submittedName>
        <fullName evidence="7">Glycosyltransferase family 31 protein</fullName>
    </submittedName>
</protein>
<keyword evidence="3" id="KW-0812">Transmembrane</keyword>
<name>A0ABR4PXJ2_9HELO</name>
<evidence type="ECO:0000313" key="8">
    <source>
        <dbReference type="Proteomes" id="UP001629113"/>
    </source>
</evidence>
<dbReference type="Proteomes" id="UP001629113">
    <property type="component" value="Unassembled WGS sequence"/>
</dbReference>
<comment type="subcellular location">
    <subcellularLocation>
        <location evidence="1">Membrane</location>
        <topology evidence="1">Single-pass type II membrane protein</topology>
    </subcellularLocation>
</comment>
<keyword evidence="5" id="KW-1133">Transmembrane helix</keyword>
<accession>A0ABR4PXJ2</accession>
<keyword evidence="4" id="KW-0735">Signal-anchor</keyword>
<keyword evidence="8" id="KW-1185">Reference proteome</keyword>
<reference evidence="7 8" key="1">
    <citation type="submission" date="2024-06" db="EMBL/GenBank/DDBJ databases">
        <title>Complete genome of Phlyctema vagabunda strain 19-DSS-EL-015.</title>
        <authorList>
            <person name="Fiorenzani C."/>
        </authorList>
    </citation>
    <scope>NUCLEOTIDE SEQUENCE [LARGE SCALE GENOMIC DNA]</scope>
    <source>
        <strain evidence="7 8">19-DSS-EL-015</strain>
    </source>
</reference>
<evidence type="ECO:0000256" key="6">
    <source>
        <dbReference type="ARBA" id="ARBA00023136"/>
    </source>
</evidence>
<organism evidence="7 8">
    <name type="scientific">Phlyctema vagabunda</name>
    <dbReference type="NCBI Taxonomy" id="108571"/>
    <lineage>
        <taxon>Eukaryota</taxon>
        <taxon>Fungi</taxon>
        <taxon>Dikarya</taxon>
        <taxon>Ascomycota</taxon>
        <taxon>Pezizomycotina</taxon>
        <taxon>Leotiomycetes</taxon>
        <taxon>Helotiales</taxon>
        <taxon>Dermateaceae</taxon>
        <taxon>Phlyctema</taxon>
    </lineage>
</organism>
<evidence type="ECO:0000256" key="2">
    <source>
        <dbReference type="ARBA" id="ARBA00006462"/>
    </source>
</evidence>
<dbReference type="PANTHER" id="PTHR23033">
    <property type="entry name" value="BETA1,3-GALACTOSYLTRANSFERASE"/>
    <property type="match status" value="1"/>
</dbReference>
<evidence type="ECO:0000256" key="5">
    <source>
        <dbReference type="ARBA" id="ARBA00022989"/>
    </source>
</evidence>
<evidence type="ECO:0000256" key="1">
    <source>
        <dbReference type="ARBA" id="ARBA00004606"/>
    </source>
</evidence>
<sequence>MSLLNLKIRPTSRFSNIRFLLVALVLLAIIQVYLSLPVPVKYYWKWTWNLHNISSLDVCSGFSGLENVVITVKTGATEAYEKIPTQLQTSLRCAPHVYVFSDMAQSIGDTKIYDVLEDIPAEITDENPDFDIYRKQKILEDPSKIPSILKDFKNPKNPDEYAAWTLDKYKNVHIVEAAWALKPEMDWYLHIDADTYVLWPSLVAWVEKLDPSNESFFGSLVLLDDKSFAHGGSGILLSGAATRSFAVEHNGTAARWDPKIHENCCGDFVLAEALREYDIEVSDTWPTINGERPDTISFSADNWCEPLVTMHHVSPAQAERIGSFEEARENKTMPVLHSEIFQELVWDTIPDTLMEWDNMSDDKTIKEAKSPEACIEACSINAECLQSLYNGQECKLGTKTFQLGQKYKPGKGETWHSSWNRTRIETWMSGQDPCTKVRFPFEE</sequence>
<evidence type="ECO:0000313" key="7">
    <source>
        <dbReference type="EMBL" id="KAL3427940.1"/>
    </source>
</evidence>
<gene>
    <name evidence="7" type="ORF">PVAG01_01449</name>
</gene>
<dbReference type="Gene3D" id="3.90.550.50">
    <property type="match status" value="1"/>
</dbReference>